<reference evidence="8 9" key="1">
    <citation type="submission" date="2015-03" db="EMBL/GenBank/DDBJ databases">
        <authorList>
            <person name="Morales-Cruz A."/>
            <person name="Amrine K.C."/>
            <person name="Cantu D."/>
        </authorList>
    </citation>
    <scope>NUCLEOTIDE SEQUENCE [LARGE SCALE GENOMIC DNA]</scope>
    <source>
        <strain evidence="8">DS831</strain>
    </source>
</reference>
<dbReference type="GO" id="GO:0042391">
    <property type="term" value="P:regulation of membrane potential"/>
    <property type="evidence" value="ECO:0007669"/>
    <property type="project" value="InterPro"/>
</dbReference>
<evidence type="ECO:0000256" key="1">
    <source>
        <dbReference type="ARBA" id="ARBA00004141"/>
    </source>
</evidence>
<evidence type="ECO:0000313" key="9">
    <source>
        <dbReference type="Proteomes" id="UP000034182"/>
    </source>
</evidence>
<proteinExistence type="predicted"/>
<dbReference type="InterPro" id="IPR006153">
    <property type="entry name" value="Cation/H_exchanger_TM"/>
</dbReference>
<feature type="transmembrane region" description="Helical" evidence="6">
    <location>
        <begin position="135"/>
        <end position="156"/>
    </location>
</feature>
<feature type="transmembrane region" description="Helical" evidence="6">
    <location>
        <begin position="206"/>
        <end position="229"/>
    </location>
</feature>
<evidence type="ECO:0000256" key="3">
    <source>
        <dbReference type="ARBA" id="ARBA00022989"/>
    </source>
</evidence>
<keyword evidence="4 6" id="KW-0472">Membrane</keyword>
<dbReference type="EMBL" id="LAQI01000079">
    <property type="protein sequence ID" value="KKY22028.1"/>
    <property type="molecule type" value="Genomic_DNA"/>
</dbReference>
<keyword evidence="3 6" id="KW-1133">Transmembrane helix</keyword>
<feature type="domain" description="Cation/H+ exchanger transmembrane" evidence="7">
    <location>
        <begin position="24"/>
        <end position="444"/>
    </location>
</feature>
<feature type="transmembrane region" description="Helical" evidence="6">
    <location>
        <begin position="106"/>
        <end position="129"/>
    </location>
</feature>
<evidence type="ECO:0000256" key="4">
    <source>
        <dbReference type="ARBA" id="ARBA00023136"/>
    </source>
</evidence>
<feature type="transmembrane region" description="Helical" evidence="6">
    <location>
        <begin position="12"/>
        <end position="31"/>
    </location>
</feature>
<evidence type="ECO:0000256" key="6">
    <source>
        <dbReference type="SAM" id="Phobius"/>
    </source>
</evidence>
<accession>A0A0G2GEG9</accession>
<name>A0A0G2GEG9_9PEZI</name>
<evidence type="ECO:0000259" key="7">
    <source>
        <dbReference type="Pfam" id="PF00999"/>
    </source>
</evidence>
<comment type="caution">
    <text evidence="8">The sequence shown here is derived from an EMBL/GenBank/DDBJ whole genome shotgun (WGS) entry which is preliminary data.</text>
</comment>
<feature type="transmembrane region" description="Helical" evidence="6">
    <location>
        <begin position="424"/>
        <end position="447"/>
    </location>
</feature>
<feature type="compositionally biased region" description="Acidic residues" evidence="5">
    <location>
        <begin position="477"/>
        <end position="494"/>
    </location>
</feature>
<feature type="transmembrane region" description="Helical" evidence="6">
    <location>
        <begin position="177"/>
        <end position="200"/>
    </location>
</feature>
<dbReference type="PANTHER" id="PTHR31382">
    <property type="entry name" value="NA(+)/H(+) ANTIPORTER"/>
    <property type="match status" value="1"/>
</dbReference>
<keyword evidence="2 6" id="KW-0812">Transmembrane</keyword>
<dbReference type="Pfam" id="PF00999">
    <property type="entry name" value="Na_H_Exchanger"/>
    <property type="match status" value="1"/>
</dbReference>
<dbReference type="GO" id="GO:0036376">
    <property type="term" value="P:sodium ion export across plasma membrane"/>
    <property type="evidence" value="ECO:0007669"/>
    <property type="project" value="InterPro"/>
</dbReference>
<organism evidence="8 9">
    <name type="scientific">Diplodia seriata</name>
    <dbReference type="NCBI Taxonomy" id="420778"/>
    <lineage>
        <taxon>Eukaryota</taxon>
        <taxon>Fungi</taxon>
        <taxon>Dikarya</taxon>
        <taxon>Ascomycota</taxon>
        <taxon>Pezizomycotina</taxon>
        <taxon>Dothideomycetes</taxon>
        <taxon>Dothideomycetes incertae sedis</taxon>
        <taxon>Botryosphaeriales</taxon>
        <taxon>Botryosphaeriaceae</taxon>
        <taxon>Diplodia</taxon>
    </lineage>
</organism>
<protein>
    <submittedName>
        <fullName evidence="8">Putative na(+) h(+) antiporter 2</fullName>
    </submittedName>
</protein>
<dbReference type="GO" id="GO:0005886">
    <property type="term" value="C:plasma membrane"/>
    <property type="evidence" value="ECO:0007669"/>
    <property type="project" value="InterPro"/>
</dbReference>
<feature type="transmembrane region" description="Helical" evidence="6">
    <location>
        <begin position="241"/>
        <end position="264"/>
    </location>
</feature>
<comment type="subcellular location">
    <subcellularLocation>
        <location evidence="1">Membrane</location>
        <topology evidence="1">Multi-pass membrane protein</topology>
    </subcellularLocation>
</comment>
<evidence type="ECO:0000256" key="2">
    <source>
        <dbReference type="ARBA" id="ARBA00022692"/>
    </source>
</evidence>
<sequence length="494" mass="53747">MAWSQLEPTAPHLTYIVLSSFLIVYALFSLFIRNRLHLSEPPLATLFGIIFGPRGAGVLYPQHWGMDDLHMQELTRLILGIQVFSTGIELPPGFFSFGPRGNWQSVLVLVGPVMVFGWLVCAVLIWALIGVDFVVALIISACMTPTDPVLAASVLSNSQFSTRVPKRLRRLLSAESGCNDGASFPFLYVGIFALMSATAGEAIKEWFLITILWQCLFGVVLGVALGFAANRMLRFVHARDFIGRASYLVFYLLAAVFCTGVAATLGTDDFLLAFSAGVGFNHDGWFRRQIAQTRLPHIIDLILNSAMFVLFGASIPWAEFSSSSLPSTISSSVSLGPGRLLALLVGILLLRRLPAVLAAKPFIPDLQTYREALFAGHFGPMGVGALFLALEARAQLETGTSQPLPYPPTGDDSLPTQRQLATLVVWPVVCFIVLGSTMVHGLSTLAISVGSHFARKEGERAPLIGAETDGLGSMVHDEDEVEEEEWEEEAEMDD</sequence>
<dbReference type="Proteomes" id="UP000034182">
    <property type="component" value="Unassembled WGS sequence"/>
</dbReference>
<evidence type="ECO:0000256" key="5">
    <source>
        <dbReference type="SAM" id="MobiDB-lite"/>
    </source>
</evidence>
<dbReference type="PANTHER" id="PTHR31382:SF2">
    <property type="entry name" value="CATION_H+ EXCHANGER DOMAIN-CONTAINING PROTEIN"/>
    <property type="match status" value="1"/>
</dbReference>
<feature type="transmembrane region" description="Helical" evidence="6">
    <location>
        <begin position="329"/>
        <end position="350"/>
    </location>
</feature>
<dbReference type="InterPro" id="IPR004712">
    <property type="entry name" value="Na+/H+_antiporter_fungi"/>
</dbReference>
<feature type="region of interest" description="Disordered" evidence="5">
    <location>
        <begin position="465"/>
        <end position="494"/>
    </location>
</feature>
<dbReference type="AlphaFoldDB" id="A0A0G2GEG9"/>
<reference evidence="8 9" key="2">
    <citation type="submission" date="2015-05" db="EMBL/GenBank/DDBJ databases">
        <title>Distinctive expansion of gene families associated with plant cell wall degradation and secondary metabolism in the genomes of grapevine trunk pathogens.</title>
        <authorList>
            <person name="Lawrence D.P."/>
            <person name="Travadon R."/>
            <person name="Rolshausen P.E."/>
            <person name="Baumgartner K."/>
        </authorList>
    </citation>
    <scope>NUCLEOTIDE SEQUENCE [LARGE SCALE GENOMIC DNA]</scope>
    <source>
        <strain evidence="8">DS831</strain>
    </source>
</reference>
<dbReference type="GO" id="GO:0030007">
    <property type="term" value="P:intracellular potassium ion homeostasis"/>
    <property type="evidence" value="ECO:0007669"/>
    <property type="project" value="TreeGrafter"/>
</dbReference>
<evidence type="ECO:0000313" key="8">
    <source>
        <dbReference type="EMBL" id="KKY22028.1"/>
    </source>
</evidence>
<dbReference type="GO" id="GO:0015385">
    <property type="term" value="F:sodium:proton antiporter activity"/>
    <property type="evidence" value="ECO:0007669"/>
    <property type="project" value="InterPro"/>
</dbReference>
<dbReference type="Gene3D" id="6.10.140.1330">
    <property type="match status" value="1"/>
</dbReference>
<dbReference type="GO" id="GO:0120029">
    <property type="term" value="P:proton export across plasma membrane"/>
    <property type="evidence" value="ECO:0007669"/>
    <property type="project" value="InterPro"/>
</dbReference>
<gene>
    <name evidence="8" type="ORF">UCDDS831_g03864</name>
</gene>